<sequence>MNIETKYNGQVTINESQIIQFPQGLPSFEEEKQFVLLSLKGEEGPFFALQSVNTPNLAFVVINPFSFFPNYEAKLTDATVEQLEIESGEDVALFVILTVKDPFEETTANLRGPIVINRKNQQAKQIALTESDYHTRHQIIQPQAAATEKEG</sequence>
<keyword evidence="4" id="KW-0143">Chaperone</keyword>
<dbReference type="NCBIfam" id="NF009793">
    <property type="entry name" value="PRK13285.1-1"/>
    <property type="match status" value="1"/>
</dbReference>
<name>A0A840QQY3_9BACI</name>
<proteinExistence type="inferred from homology"/>
<reference evidence="5 6" key="1">
    <citation type="submission" date="2020-08" db="EMBL/GenBank/DDBJ databases">
        <title>Genomic Encyclopedia of Type Strains, Phase IV (KMG-IV): sequencing the most valuable type-strain genomes for metagenomic binning, comparative biology and taxonomic classification.</title>
        <authorList>
            <person name="Goeker M."/>
        </authorList>
    </citation>
    <scope>NUCLEOTIDE SEQUENCE [LARGE SCALE GENOMIC DNA]</scope>
    <source>
        <strain evidence="5 6">DSM 24696</strain>
    </source>
</reference>
<gene>
    <name evidence="4" type="primary">fliW</name>
    <name evidence="5" type="ORF">HNQ41_001949</name>
</gene>
<dbReference type="PANTHER" id="PTHR39190">
    <property type="entry name" value="FLAGELLAR ASSEMBLY FACTOR FLIW"/>
    <property type="match status" value="1"/>
</dbReference>
<dbReference type="GO" id="GO:0005737">
    <property type="term" value="C:cytoplasm"/>
    <property type="evidence" value="ECO:0007669"/>
    <property type="project" value="UniProtKB-SubCell"/>
</dbReference>
<dbReference type="Gene3D" id="2.30.290.10">
    <property type="entry name" value="BH3618-like"/>
    <property type="match status" value="1"/>
</dbReference>
<comment type="similarity">
    <text evidence="4">Belongs to the FliW family.</text>
</comment>
<evidence type="ECO:0000256" key="2">
    <source>
        <dbReference type="ARBA" id="ARBA00022795"/>
    </source>
</evidence>
<dbReference type="AlphaFoldDB" id="A0A840QQY3"/>
<dbReference type="HAMAP" id="MF_01185">
    <property type="entry name" value="FliW"/>
    <property type="match status" value="1"/>
</dbReference>
<dbReference type="PANTHER" id="PTHR39190:SF1">
    <property type="entry name" value="FLAGELLAR ASSEMBLY FACTOR FLIW"/>
    <property type="match status" value="1"/>
</dbReference>
<dbReference type="EMBL" id="JACHHB010000008">
    <property type="protein sequence ID" value="MBB5173759.1"/>
    <property type="molecule type" value="Genomic_DNA"/>
</dbReference>
<keyword evidence="6" id="KW-1185">Reference proteome</keyword>
<dbReference type="Pfam" id="PF02623">
    <property type="entry name" value="FliW"/>
    <property type="match status" value="1"/>
</dbReference>
<organism evidence="5 6">
    <name type="scientific">Texcoconibacillus texcoconensis</name>
    <dbReference type="NCBI Taxonomy" id="1095777"/>
    <lineage>
        <taxon>Bacteria</taxon>
        <taxon>Bacillati</taxon>
        <taxon>Bacillota</taxon>
        <taxon>Bacilli</taxon>
        <taxon>Bacillales</taxon>
        <taxon>Bacillaceae</taxon>
        <taxon>Texcoconibacillus</taxon>
    </lineage>
</organism>
<keyword evidence="2 4" id="KW-1005">Bacterial flagellum biogenesis</keyword>
<keyword evidence="5" id="KW-0969">Cilium</keyword>
<comment type="subunit">
    <text evidence="4">Interacts with translational regulator CsrA and flagellin(s).</text>
</comment>
<dbReference type="GO" id="GO:0044780">
    <property type="term" value="P:bacterial-type flagellum assembly"/>
    <property type="evidence" value="ECO:0007669"/>
    <property type="project" value="UniProtKB-UniRule"/>
</dbReference>
<evidence type="ECO:0000256" key="1">
    <source>
        <dbReference type="ARBA" id="ARBA00022490"/>
    </source>
</evidence>
<keyword evidence="3 4" id="KW-0810">Translation regulation</keyword>
<keyword evidence="5" id="KW-0282">Flagellum</keyword>
<dbReference type="InterPro" id="IPR003775">
    <property type="entry name" value="Flagellar_assembly_factor_FliW"/>
</dbReference>
<accession>A0A840QQY3</accession>
<evidence type="ECO:0000313" key="6">
    <source>
        <dbReference type="Proteomes" id="UP000551878"/>
    </source>
</evidence>
<dbReference type="RefSeq" id="WP_184664201.1">
    <property type="nucleotide sequence ID" value="NZ_JACHHB010000008.1"/>
</dbReference>
<dbReference type="GO" id="GO:0006417">
    <property type="term" value="P:regulation of translation"/>
    <property type="evidence" value="ECO:0007669"/>
    <property type="project" value="UniProtKB-KW"/>
</dbReference>
<evidence type="ECO:0000256" key="4">
    <source>
        <dbReference type="HAMAP-Rule" id="MF_01185"/>
    </source>
</evidence>
<dbReference type="SUPFAM" id="SSF141457">
    <property type="entry name" value="BH3618-like"/>
    <property type="match status" value="1"/>
</dbReference>
<dbReference type="Proteomes" id="UP000551878">
    <property type="component" value="Unassembled WGS sequence"/>
</dbReference>
<dbReference type="InterPro" id="IPR024046">
    <property type="entry name" value="Flagellar_assmbl_FliW_dom_sf"/>
</dbReference>
<evidence type="ECO:0000256" key="3">
    <source>
        <dbReference type="ARBA" id="ARBA00022845"/>
    </source>
</evidence>
<keyword evidence="1 4" id="KW-0963">Cytoplasm</keyword>
<protein>
    <recommendedName>
        <fullName evidence="4">Flagellar assembly factor FliW</fullName>
    </recommendedName>
</protein>
<comment type="caution">
    <text evidence="5">The sequence shown here is derived from an EMBL/GenBank/DDBJ whole genome shotgun (WGS) entry which is preliminary data.</text>
</comment>
<comment type="function">
    <text evidence="4">Acts as an anti-CsrA protein, binds CsrA and prevents it from repressing translation of its target genes, one of which is flagellin. Binds to flagellin and participates in the assembly of the flagellum.</text>
</comment>
<comment type="subcellular location">
    <subcellularLocation>
        <location evidence="4">Cytoplasm</location>
    </subcellularLocation>
</comment>
<keyword evidence="5" id="KW-0966">Cell projection</keyword>
<evidence type="ECO:0000313" key="5">
    <source>
        <dbReference type="EMBL" id="MBB5173759.1"/>
    </source>
</evidence>